<evidence type="ECO:0000313" key="2">
    <source>
        <dbReference type="EMBL" id="STX30508.1"/>
    </source>
</evidence>
<evidence type="ECO:0000313" key="1">
    <source>
        <dbReference type="EMBL" id="KTC69200.1"/>
    </source>
</evidence>
<keyword evidence="3" id="KW-1185">Reference proteome</keyword>
<accession>A0A378I5M3</accession>
<dbReference type="RefSeq" id="WP_058524202.1">
    <property type="nucleotide sequence ID" value="NZ_CAAAHV010000067.1"/>
</dbReference>
<evidence type="ECO:0000313" key="3">
    <source>
        <dbReference type="Proteomes" id="UP000054735"/>
    </source>
</evidence>
<reference evidence="1 3" key="1">
    <citation type="submission" date="2015-11" db="EMBL/GenBank/DDBJ databases">
        <title>Genomic analysis of 38 Legionella species identifies large and diverse effector repertoires.</title>
        <authorList>
            <person name="Burstein D."/>
            <person name="Amaro F."/>
            <person name="Zusman T."/>
            <person name="Lifshitz Z."/>
            <person name="Cohen O."/>
            <person name="Gilbert J.A."/>
            <person name="Pupko T."/>
            <person name="Shuman H.A."/>
            <person name="Segal G."/>
        </authorList>
    </citation>
    <scope>NUCLEOTIDE SEQUENCE [LARGE SCALE GENOMIC DNA]</scope>
    <source>
        <strain evidence="1 3">CDC#1407-AL-14</strain>
    </source>
</reference>
<dbReference type="Proteomes" id="UP000054735">
    <property type="component" value="Unassembled WGS sequence"/>
</dbReference>
<dbReference type="Proteomes" id="UP000255066">
    <property type="component" value="Unassembled WGS sequence"/>
</dbReference>
<dbReference type="STRING" id="28083.Lbir_2185"/>
<protein>
    <submittedName>
        <fullName evidence="2">Uncharacterized protein</fullName>
    </submittedName>
</protein>
<dbReference type="AlphaFoldDB" id="A0A378I5M3"/>
<gene>
    <name evidence="1" type="ORF">Lbir_2185</name>
    <name evidence="2" type="ORF">NCTC12437_00263</name>
</gene>
<name>A0A378I5M3_9GAMM</name>
<evidence type="ECO:0000313" key="4">
    <source>
        <dbReference type="Proteomes" id="UP000255066"/>
    </source>
</evidence>
<reference evidence="2 4" key="2">
    <citation type="submission" date="2018-06" db="EMBL/GenBank/DDBJ databases">
        <authorList>
            <consortium name="Pathogen Informatics"/>
            <person name="Doyle S."/>
        </authorList>
    </citation>
    <scope>NUCLEOTIDE SEQUENCE [LARGE SCALE GENOMIC DNA]</scope>
    <source>
        <strain evidence="2 4">NCTC12437</strain>
    </source>
</reference>
<dbReference type="EMBL" id="UGNW01000001">
    <property type="protein sequence ID" value="STX30508.1"/>
    <property type="molecule type" value="Genomic_DNA"/>
</dbReference>
<dbReference type="EMBL" id="LNXT01000041">
    <property type="protein sequence ID" value="KTC69200.1"/>
    <property type="molecule type" value="Genomic_DNA"/>
</dbReference>
<proteinExistence type="predicted"/>
<organism evidence="2 4">
    <name type="scientific">Legionella birminghamensis</name>
    <dbReference type="NCBI Taxonomy" id="28083"/>
    <lineage>
        <taxon>Bacteria</taxon>
        <taxon>Pseudomonadati</taxon>
        <taxon>Pseudomonadota</taxon>
        <taxon>Gammaproteobacteria</taxon>
        <taxon>Legionellales</taxon>
        <taxon>Legionellaceae</taxon>
        <taxon>Legionella</taxon>
    </lineage>
</organism>
<sequence>MSLQNVVKDALEQYEQSMPASQLEKLDELNALFEEMVAKGLVSSPSYNLEPISTLSFNLNNPVK</sequence>